<evidence type="ECO:0000256" key="1">
    <source>
        <dbReference type="SAM" id="MobiDB-lite"/>
    </source>
</evidence>
<feature type="compositionally biased region" description="Low complexity" evidence="1">
    <location>
        <begin position="59"/>
        <end position="68"/>
    </location>
</feature>
<feature type="compositionally biased region" description="Pro residues" evidence="1">
    <location>
        <begin position="37"/>
        <end position="58"/>
    </location>
</feature>
<keyword evidence="2" id="KW-0812">Transmembrane</keyword>
<dbReference type="OrthoDB" id="3796314at2759"/>
<proteinExistence type="predicted"/>
<gene>
    <name evidence="3" type="ORF">N0V87_009804</name>
</gene>
<name>A0A9W9BWL0_9PLEO</name>
<feature type="compositionally biased region" description="Polar residues" evidence="1">
    <location>
        <begin position="69"/>
        <end position="102"/>
    </location>
</feature>
<dbReference type="AlphaFoldDB" id="A0A9W9BWL0"/>
<feature type="compositionally biased region" description="Low complexity" evidence="1">
    <location>
        <begin position="1"/>
        <end position="15"/>
    </location>
</feature>
<keyword evidence="2" id="KW-1133">Transmembrane helix</keyword>
<feature type="region of interest" description="Disordered" evidence="1">
    <location>
        <begin position="167"/>
        <end position="189"/>
    </location>
</feature>
<feature type="compositionally biased region" description="Polar residues" evidence="1">
    <location>
        <begin position="111"/>
        <end position="129"/>
    </location>
</feature>
<comment type="caution">
    <text evidence="3">The sequence shown here is derived from an EMBL/GenBank/DDBJ whole genome shotgun (WGS) entry which is preliminary data.</text>
</comment>
<accession>A0A9W9BWL0</accession>
<evidence type="ECO:0000313" key="3">
    <source>
        <dbReference type="EMBL" id="KAJ4330657.1"/>
    </source>
</evidence>
<dbReference type="EMBL" id="JAPEUV010000183">
    <property type="protein sequence ID" value="KAJ4330657.1"/>
    <property type="molecule type" value="Genomic_DNA"/>
</dbReference>
<evidence type="ECO:0000256" key="2">
    <source>
        <dbReference type="SAM" id="Phobius"/>
    </source>
</evidence>
<sequence length="305" mass="31768">MTSTTDPTVLLPTATDTDDDDDDDEGGPSLLSSQPPAETPPPSQPTVPAPAPAPPSPPAGTSNPGSPSLTPVPTTASGSAQSVPSVAGQDSVSNTIDPSSATELADRLPSGSVTALSPAGSTNESNSSGGRLGTGPSTGIGIGVALIVCLAAFGMWFFLRRRKARRNETRSTSSHSSDEEHAQKPPKADVYTYRVESPVEVSGDKKPRRWSELESPTYVAEVTDGQVFRAELPGSAVPVASAGKGDDGRLVFDAPIDKVDEPGDTRGQAVDEKKERLFFDAPIDEGTDTLETDKSLRLLEKKDCL</sequence>
<feature type="compositionally biased region" description="Basic and acidic residues" evidence="1">
    <location>
        <begin position="176"/>
        <end position="187"/>
    </location>
</feature>
<keyword evidence="4" id="KW-1185">Reference proteome</keyword>
<feature type="transmembrane region" description="Helical" evidence="2">
    <location>
        <begin position="140"/>
        <end position="159"/>
    </location>
</feature>
<dbReference type="Proteomes" id="UP001140562">
    <property type="component" value="Unassembled WGS sequence"/>
</dbReference>
<protein>
    <submittedName>
        <fullName evidence="3">Uncharacterized protein</fullName>
    </submittedName>
</protein>
<organism evidence="3 4">
    <name type="scientific">Didymella glomerata</name>
    <dbReference type="NCBI Taxonomy" id="749621"/>
    <lineage>
        <taxon>Eukaryota</taxon>
        <taxon>Fungi</taxon>
        <taxon>Dikarya</taxon>
        <taxon>Ascomycota</taxon>
        <taxon>Pezizomycotina</taxon>
        <taxon>Dothideomycetes</taxon>
        <taxon>Pleosporomycetidae</taxon>
        <taxon>Pleosporales</taxon>
        <taxon>Pleosporineae</taxon>
        <taxon>Didymellaceae</taxon>
        <taxon>Didymella</taxon>
    </lineage>
</organism>
<feature type="region of interest" description="Disordered" evidence="1">
    <location>
        <begin position="1"/>
        <end position="133"/>
    </location>
</feature>
<keyword evidence="2" id="KW-0472">Membrane</keyword>
<reference evidence="3" key="1">
    <citation type="submission" date="2022-10" db="EMBL/GenBank/DDBJ databases">
        <title>Tapping the CABI collections for fungal endophytes: first genome assemblies for Collariella, Neodidymelliopsis, Ascochyta clinopodiicola, Didymella pomorum, Didymosphaeria variabile, Neocosmospora piperis and Neocucurbitaria cava.</title>
        <authorList>
            <person name="Hill R."/>
        </authorList>
    </citation>
    <scope>NUCLEOTIDE SEQUENCE</scope>
    <source>
        <strain evidence="3">IMI 360193</strain>
    </source>
</reference>
<feature type="compositionally biased region" description="Acidic residues" evidence="1">
    <location>
        <begin position="16"/>
        <end position="26"/>
    </location>
</feature>
<evidence type="ECO:0000313" key="4">
    <source>
        <dbReference type="Proteomes" id="UP001140562"/>
    </source>
</evidence>